<dbReference type="SMART" id="SM00267">
    <property type="entry name" value="GGDEF"/>
    <property type="match status" value="1"/>
</dbReference>
<dbReference type="GO" id="GO:1902201">
    <property type="term" value="P:negative regulation of bacterial-type flagellum-dependent cell motility"/>
    <property type="evidence" value="ECO:0007669"/>
    <property type="project" value="TreeGrafter"/>
</dbReference>
<dbReference type="PANTHER" id="PTHR45138">
    <property type="entry name" value="REGULATORY COMPONENTS OF SENSORY TRANSDUCTION SYSTEM"/>
    <property type="match status" value="1"/>
</dbReference>
<gene>
    <name evidence="1" type="primary">ydaM_2</name>
    <name evidence="1" type="ORF">ACLFYP115_02582</name>
</gene>
<protein>
    <submittedName>
        <fullName evidence="1">Putative diguanylate cyclase YdaM</fullName>
        <ecNumber evidence="1">2.7.7.65</ecNumber>
    </submittedName>
</protein>
<dbReference type="PANTHER" id="PTHR45138:SF6">
    <property type="entry name" value="DIGUANYLATE CYCLASE DGCN"/>
    <property type="match status" value="1"/>
</dbReference>
<dbReference type="PROSITE" id="PS50887">
    <property type="entry name" value="GGDEF"/>
    <property type="match status" value="1"/>
</dbReference>
<dbReference type="EC" id="2.7.7.65" evidence="1"/>
<dbReference type="Gene3D" id="3.30.70.270">
    <property type="match status" value="1"/>
</dbReference>
<evidence type="ECO:0000313" key="1">
    <source>
        <dbReference type="EMBL" id="VYT30491.1"/>
    </source>
</evidence>
<sequence>MNILVNLLVALEMLTVNMNVVNLCCTRKYSLIKTVFVIAVFSLFLVTVSYAVLSRGKNFGNGNGMFALIGAMYVFPLKYLYAEPWKRIISIACSSWIYTMLIFSVSVHAVKIFQTENFAGTVLAVQTLLYFITSVFFVSWIREKLVRALKFMEDGTKNIFLIFSLSWFLTMVLFNVQFTYPQNRILKVICLLVLALNVTLNFIIIYYLVVNYKNINDLKEIAYMDSLTGLKNRNSLFHDAQELIRKNQRFYLIFIDLDCFKQVNDLYGHLAGDEYLCVFAGKTEKFLKNQGMLYRMSGDEFICLFMEKDPEEFLEKLSHLSFSVTDCYIPFKGCSAGSAVFPDDCLSLDKLISLADKKMYRKKNKKHSC</sequence>
<dbReference type="CDD" id="cd01949">
    <property type="entry name" value="GGDEF"/>
    <property type="match status" value="1"/>
</dbReference>
<dbReference type="SUPFAM" id="SSF55073">
    <property type="entry name" value="Nucleotide cyclase"/>
    <property type="match status" value="1"/>
</dbReference>
<dbReference type="EMBL" id="CACRSQ010000007">
    <property type="protein sequence ID" value="VYT30491.1"/>
    <property type="molecule type" value="Genomic_DNA"/>
</dbReference>
<organism evidence="1">
    <name type="scientific">Anaerostipes caccae</name>
    <dbReference type="NCBI Taxonomy" id="105841"/>
    <lineage>
        <taxon>Bacteria</taxon>
        <taxon>Bacillati</taxon>
        <taxon>Bacillota</taxon>
        <taxon>Clostridia</taxon>
        <taxon>Lachnospirales</taxon>
        <taxon>Lachnospiraceae</taxon>
        <taxon>Anaerostipes</taxon>
    </lineage>
</organism>
<dbReference type="InterPro" id="IPR000160">
    <property type="entry name" value="GGDEF_dom"/>
</dbReference>
<dbReference type="GO" id="GO:0043709">
    <property type="term" value="P:cell adhesion involved in single-species biofilm formation"/>
    <property type="evidence" value="ECO:0007669"/>
    <property type="project" value="TreeGrafter"/>
</dbReference>
<dbReference type="Pfam" id="PF00990">
    <property type="entry name" value="GGDEF"/>
    <property type="match status" value="1"/>
</dbReference>
<keyword evidence="1" id="KW-0808">Transferase</keyword>
<dbReference type="InterPro" id="IPR050469">
    <property type="entry name" value="Diguanylate_Cyclase"/>
</dbReference>
<dbReference type="InterPro" id="IPR043128">
    <property type="entry name" value="Rev_trsase/Diguanyl_cyclase"/>
</dbReference>
<keyword evidence="1" id="KW-0548">Nucleotidyltransferase</keyword>
<dbReference type="InterPro" id="IPR029787">
    <property type="entry name" value="Nucleotide_cyclase"/>
</dbReference>
<dbReference type="GO" id="GO:0005886">
    <property type="term" value="C:plasma membrane"/>
    <property type="evidence" value="ECO:0007669"/>
    <property type="project" value="TreeGrafter"/>
</dbReference>
<dbReference type="RefSeq" id="WP_006567466.1">
    <property type="nucleotide sequence ID" value="NZ_BAABZP010000001.1"/>
</dbReference>
<dbReference type="AlphaFoldDB" id="A0A6N2VPE4"/>
<reference evidence="1" key="1">
    <citation type="submission" date="2019-11" db="EMBL/GenBank/DDBJ databases">
        <authorList>
            <person name="Feng L."/>
        </authorList>
    </citation>
    <scope>NUCLEOTIDE SEQUENCE</scope>
    <source>
        <strain evidence="1">AcaccaeLFYP115</strain>
    </source>
</reference>
<accession>A0A6N2VPE4</accession>
<dbReference type="GO" id="GO:0052621">
    <property type="term" value="F:diguanylate cyclase activity"/>
    <property type="evidence" value="ECO:0007669"/>
    <property type="project" value="UniProtKB-EC"/>
</dbReference>
<name>A0A6N2VPE4_9FIRM</name>
<proteinExistence type="predicted"/>
<dbReference type="NCBIfam" id="TIGR00254">
    <property type="entry name" value="GGDEF"/>
    <property type="match status" value="1"/>
</dbReference>